<protein>
    <submittedName>
        <fullName evidence="3">T9SS type A sorting domain-containing protein</fullName>
    </submittedName>
</protein>
<feature type="signal peptide" evidence="1">
    <location>
        <begin position="1"/>
        <end position="19"/>
    </location>
</feature>
<evidence type="ECO:0000313" key="4">
    <source>
        <dbReference type="Proteomes" id="UP001596161"/>
    </source>
</evidence>
<accession>A0ABW0ED11</accession>
<evidence type="ECO:0000259" key="2">
    <source>
        <dbReference type="Pfam" id="PF18962"/>
    </source>
</evidence>
<dbReference type="Pfam" id="PF18962">
    <property type="entry name" value="Por_Secre_tail"/>
    <property type="match status" value="1"/>
</dbReference>
<dbReference type="PANTHER" id="PTHR42754">
    <property type="entry name" value="ENDOGLUCANASE"/>
    <property type="match status" value="1"/>
</dbReference>
<dbReference type="SUPFAM" id="SSF82171">
    <property type="entry name" value="DPP6 N-terminal domain-like"/>
    <property type="match status" value="1"/>
</dbReference>
<feature type="chain" id="PRO_5047225387" evidence="1">
    <location>
        <begin position="20"/>
        <end position="504"/>
    </location>
</feature>
<sequence>MKKLILFFLSFGVWLQAQAQQPQLIQERSYKTSADAKFIVTSAEANNGNILYSGATLVGAYDYVNYFLQVQLNTDTLWIRKGPANLGLYYQALQATPDGGYIFFGTADHPTRNLTGINFYKLNAAGFAQWTQSIFSTNTDNVPFTALVMPDRGYLVGGYLQNSGFSLLRTDSLGVTKWMKNYTKTYPRDALLDLKFTRSGKIIAAGITGGNSSNTWHPRILLLNQNGDTLKDKQFQIRSYNNKEGMIANFNSITPLSDGGFLYTGYTDTATTNYPNGTDMGMLVKLDSSLNVKWSYVHRTINVDDYAFSKTKELEDSTTVVLAFNLRPASGVATNEFQLFRFRANGTLKDVYPFTSSICSDIQAITLDALPDSSFMVGGRCRNGNSYGFYVAKVKVPGLPPVVPPFTITSTKKETLLAGTTLGQSYPNPTAAEAIIPYSLPKNYGKASIMIREIATGREIRKYDLKRNSSSLTVDVSNLSSGLYLYSLEVDDKPVATKKLAVMQ</sequence>
<organism evidence="3 4">
    <name type="scientific">Adhaeribacter terreus</name>
    <dbReference type="NCBI Taxonomy" id="529703"/>
    <lineage>
        <taxon>Bacteria</taxon>
        <taxon>Pseudomonadati</taxon>
        <taxon>Bacteroidota</taxon>
        <taxon>Cytophagia</taxon>
        <taxon>Cytophagales</taxon>
        <taxon>Hymenobacteraceae</taxon>
        <taxon>Adhaeribacter</taxon>
    </lineage>
</organism>
<comment type="caution">
    <text evidence="3">The sequence shown here is derived from an EMBL/GenBank/DDBJ whole genome shotgun (WGS) entry which is preliminary data.</text>
</comment>
<name>A0ABW0ED11_9BACT</name>
<dbReference type="InterPro" id="IPR026444">
    <property type="entry name" value="Secre_tail"/>
</dbReference>
<proteinExistence type="predicted"/>
<gene>
    <name evidence="3" type="ORF">ACFPIB_14335</name>
</gene>
<keyword evidence="1" id="KW-0732">Signal</keyword>
<dbReference type="EMBL" id="JBHSKT010000009">
    <property type="protein sequence ID" value="MFC5271792.1"/>
    <property type="molecule type" value="Genomic_DNA"/>
</dbReference>
<dbReference type="RefSeq" id="WP_378018151.1">
    <property type="nucleotide sequence ID" value="NZ_JBHSKT010000009.1"/>
</dbReference>
<keyword evidence="4" id="KW-1185">Reference proteome</keyword>
<dbReference type="Proteomes" id="UP001596161">
    <property type="component" value="Unassembled WGS sequence"/>
</dbReference>
<evidence type="ECO:0000256" key="1">
    <source>
        <dbReference type="SAM" id="SignalP"/>
    </source>
</evidence>
<dbReference type="NCBIfam" id="TIGR04183">
    <property type="entry name" value="Por_Secre_tail"/>
    <property type="match status" value="1"/>
</dbReference>
<dbReference type="PANTHER" id="PTHR42754:SF1">
    <property type="entry name" value="LIPOPROTEIN"/>
    <property type="match status" value="1"/>
</dbReference>
<feature type="domain" description="Secretion system C-terminal sorting" evidence="2">
    <location>
        <begin position="426"/>
        <end position="501"/>
    </location>
</feature>
<evidence type="ECO:0000313" key="3">
    <source>
        <dbReference type="EMBL" id="MFC5271792.1"/>
    </source>
</evidence>
<reference evidence="4" key="1">
    <citation type="journal article" date="2019" name="Int. J. Syst. Evol. Microbiol.">
        <title>The Global Catalogue of Microorganisms (GCM) 10K type strain sequencing project: providing services to taxonomists for standard genome sequencing and annotation.</title>
        <authorList>
            <consortium name="The Broad Institute Genomics Platform"/>
            <consortium name="The Broad Institute Genome Sequencing Center for Infectious Disease"/>
            <person name="Wu L."/>
            <person name="Ma J."/>
        </authorList>
    </citation>
    <scope>NUCLEOTIDE SEQUENCE [LARGE SCALE GENOMIC DNA]</scope>
    <source>
        <strain evidence="4">KACC 12602</strain>
    </source>
</reference>